<dbReference type="InterPro" id="IPR003961">
    <property type="entry name" value="FN3_dom"/>
</dbReference>
<keyword evidence="3" id="KW-1185">Reference proteome</keyword>
<dbReference type="SMART" id="SM00060">
    <property type="entry name" value="FN3"/>
    <property type="match status" value="2"/>
</dbReference>
<dbReference type="CDD" id="cd00063">
    <property type="entry name" value="FN3"/>
    <property type="match status" value="2"/>
</dbReference>
<protein>
    <recommendedName>
        <fullName evidence="1">Fibronectin type-III domain-containing protein</fullName>
    </recommendedName>
</protein>
<feature type="domain" description="Fibronectin type-III" evidence="1">
    <location>
        <begin position="168"/>
        <end position="263"/>
    </location>
</feature>
<dbReference type="EMBL" id="PZQS01000002">
    <property type="protein sequence ID" value="PVD35292.1"/>
    <property type="molecule type" value="Genomic_DNA"/>
</dbReference>
<organism evidence="2 3">
    <name type="scientific">Pomacea canaliculata</name>
    <name type="common">Golden apple snail</name>
    <dbReference type="NCBI Taxonomy" id="400727"/>
    <lineage>
        <taxon>Eukaryota</taxon>
        <taxon>Metazoa</taxon>
        <taxon>Spiralia</taxon>
        <taxon>Lophotrochozoa</taxon>
        <taxon>Mollusca</taxon>
        <taxon>Gastropoda</taxon>
        <taxon>Caenogastropoda</taxon>
        <taxon>Architaenioglossa</taxon>
        <taxon>Ampullarioidea</taxon>
        <taxon>Ampullariidae</taxon>
        <taxon>Pomacea</taxon>
    </lineage>
</organism>
<dbReference type="AlphaFoldDB" id="A0A2T7PPE3"/>
<dbReference type="InterPro" id="IPR036116">
    <property type="entry name" value="FN3_sf"/>
</dbReference>
<evidence type="ECO:0000259" key="1">
    <source>
        <dbReference type="PROSITE" id="PS50853"/>
    </source>
</evidence>
<sequence length="266" mass="29175">MLEVSKAHVVTAASAPALPALDVTRCARGEDKVALFLQPPTPSHDVIDTYEVTYFTEEEKTLGIQQTLTFSNSAGQGSGARVMVLHKLRCGATYYFHLVARNTAGTSAPSDVVQCVTLAARHSVVPKVNSAYVRRHVLVVADPPTHKMARQSPVQQFVSRTYWGEGANRLDINVSKCRASSSCIRVFTPSPHDVAPEQHISHWLLYRPRGPESVWQAAPLYGSQEQRVAGLDPETDYQVVVMARNARGECQLSHVLGIRTQPAHTP</sequence>
<evidence type="ECO:0000313" key="3">
    <source>
        <dbReference type="Proteomes" id="UP000245119"/>
    </source>
</evidence>
<dbReference type="Gene3D" id="2.60.40.10">
    <property type="entry name" value="Immunoglobulins"/>
    <property type="match status" value="2"/>
</dbReference>
<accession>A0A2T7PPE3</accession>
<evidence type="ECO:0000313" key="2">
    <source>
        <dbReference type="EMBL" id="PVD35292.1"/>
    </source>
</evidence>
<dbReference type="Proteomes" id="UP000245119">
    <property type="component" value="Linkage Group LG2"/>
</dbReference>
<gene>
    <name evidence="2" type="ORF">C0Q70_02252</name>
</gene>
<dbReference type="SUPFAM" id="SSF49265">
    <property type="entry name" value="Fibronectin type III"/>
    <property type="match status" value="2"/>
</dbReference>
<proteinExistence type="predicted"/>
<dbReference type="PROSITE" id="PS50853">
    <property type="entry name" value="FN3"/>
    <property type="match status" value="2"/>
</dbReference>
<comment type="caution">
    <text evidence="2">The sequence shown here is derived from an EMBL/GenBank/DDBJ whole genome shotgun (WGS) entry which is preliminary data.</text>
</comment>
<dbReference type="Pfam" id="PF00041">
    <property type="entry name" value="fn3"/>
    <property type="match status" value="1"/>
</dbReference>
<reference evidence="2 3" key="1">
    <citation type="submission" date="2018-04" db="EMBL/GenBank/DDBJ databases">
        <title>The genome of golden apple snail Pomacea canaliculata provides insight into stress tolerance and invasive adaptation.</title>
        <authorList>
            <person name="Liu C."/>
            <person name="Liu B."/>
            <person name="Ren Y."/>
            <person name="Zhang Y."/>
            <person name="Wang H."/>
            <person name="Li S."/>
            <person name="Jiang F."/>
            <person name="Yin L."/>
            <person name="Zhang G."/>
            <person name="Qian W."/>
            <person name="Fan W."/>
        </authorList>
    </citation>
    <scope>NUCLEOTIDE SEQUENCE [LARGE SCALE GENOMIC DNA]</scope>
    <source>
        <strain evidence="2">SZHN2017</strain>
        <tissue evidence="2">Muscle</tissue>
    </source>
</reference>
<name>A0A2T7PPE3_POMCA</name>
<dbReference type="OrthoDB" id="9049620at2759"/>
<feature type="domain" description="Fibronectin type-III" evidence="1">
    <location>
        <begin position="19"/>
        <end position="120"/>
    </location>
</feature>
<dbReference type="InterPro" id="IPR013783">
    <property type="entry name" value="Ig-like_fold"/>
</dbReference>